<dbReference type="AlphaFoldDB" id="A0A2P6TPV4"/>
<gene>
    <name evidence="3" type="ORF">C2E21_5249</name>
</gene>
<dbReference type="PANTHER" id="PTHR21017">
    <property type="entry name" value="NIPSNAP-RELATED"/>
    <property type="match status" value="1"/>
</dbReference>
<dbReference type="STRING" id="3076.A0A2P6TPV4"/>
<dbReference type="EMBL" id="LHPG02000009">
    <property type="protein sequence ID" value="PRW56066.1"/>
    <property type="molecule type" value="Genomic_DNA"/>
</dbReference>
<dbReference type="GO" id="GO:0005739">
    <property type="term" value="C:mitochondrion"/>
    <property type="evidence" value="ECO:0007669"/>
    <property type="project" value="TreeGrafter"/>
</dbReference>
<evidence type="ECO:0000256" key="1">
    <source>
        <dbReference type="ARBA" id="ARBA00005291"/>
    </source>
</evidence>
<evidence type="ECO:0000259" key="2">
    <source>
        <dbReference type="Pfam" id="PF07978"/>
    </source>
</evidence>
<dbReference type="GO" id="GO:0000423">
    <property type="term" value="P:mitophagy"/>
    <property type="evidence" value="ECO:0007669"/>
    <property type="project" value="UniProtKB-ARBA"/>
</dbReference>
<keyword evidence="4" id="KW-1185">Reference proteome</keyword>
<comment type="similarity">
    <text evidence="1">Belongs to the NipSnap family.</text>
</comment>
<evidence type="ECO:0000313" key="4">
    <source>
        <dbReference type="Proteomes" id="UP000239899"/>
    </source>
</evidence>
<reference evidence="3 4" key="1">
    <citation type="journal article" date="2018" name="Plant J.">
        <title>Genome sequences of Chlorella sorokiniana UTEX 1602 and Micractinium conductrix SAG 241.80: implications to maltose excretion by a green alga.</title>
        <authorList>
            <person name="Arriola M.B."/>
            <person name="Velmurugan N."/>
            <person name="Zhang Y."/>
            <person name="Plunkett M.H."/>
            <person name="Hondzo H."/>
            <person name="Barney B.M."/>
        </authorList>
    </citation>
    <scope>NUCLEOTIDE SEQUENCE [LARGE SCALE GENOMIC DNA]</scope>
    <source>
        <strain evidence="4">UTEX 1602</strain>
    </source>
</reference>
<dbReference type="OrthoDB" id="10262843at2759"/>
<dbReference type="PANTHER" id="PTHR21017:SF17">
    <property type="entry name" value="PROTEIN NIPSNAP"/>
    <property type="match status" value="1"/>
</dbReference>
<feature type="domain" description="NIPSNAP" evidence="2">
    <location>
        <begin position="29"/>
        <end position="125"/>
    </location>
</feature>
<proteinExistence type="inferred from homology"/>
<name>A0A2P6TPV4_CHLSO</name>
<accession>A0A2P6TPV4</accession>
<organism evidence="3 4">
    <name type="scientific">Chlorella sorokiniana</name>
    <name type="common">Freshwater green alga</name>
    <dbReference type="NCBI Taxonomy" id="3076"/>
    <lineage>
        <taxon>Eukaryota</taxon>
        <taxon>Viridiplantae</taxon>
        <taxon>Chlorophyta</taxon>
        <taxon>core chlorophytes</taxon>
        <taxon>Trebouxiophyceae</taxon>
        <taxon>Chlorellales</taxon>
        <taxon>Chlorellaceae</taxon>
        <taxon>Chlorella clade</taxon>
        <taxon>Chlorella</taxon>
    </lineage>
</organism>
<dbReference type="InterPro" id="IPR051557">
    <property type="entry name" value="NipSnap_domain"/>
</dbReference>
<feature type="domain" description="NIPSNAP" evidence="2">
    <location>
        <begin position="150"/>
        <end position="252"/>
    </location>
</feature>
<evidence type="ECO:0000313" key="3">
    <source>
        <dbReference type="EMBL" id="PRW56066.1"/>
    </source>
</evidence>
<dbReference type="InterPro" id="IPR011008">
    <property type="entry name" value="Dimeric_a/b-barrel"/>
</dbReference>
<dbReference type="InterPro" id="IPR012577">
    <property type="entry name" value="NIPSNAP"/>
</dbReference>
<dbReference type="Gene3D" id="3.30.70.100">
    <property type="match status" value="2"/>
</dbReference>
<sequence>MSVLQAAAQAARRAMATSAGGAAAHTGLVELRSYQLKPEGIKEFMRLTHEKVELRKSLLPFLGMFACDTGGLLSRVVHFYHYDDFGHRDKHRAMSAANKEWQDEYLAYSRKCLITQESSIYVPAAGVLAAAGAVPLQQFQSLAKQGQPIYELRQYQLKPGYDGVPRLLAAFEKGIPHKVAADPAGQLVFFGSTEVGMLNNVIELWRYPSAQACHDARKASRAVPEWREAIAAVTPGVEHFTSSFMHAVPFSPMQ</sequence>
<comment type="caution">
    <text evidence="3">The sequence shown here is derived from an EMBL/GenBank/DDBJ whole genome shotgun (WGS) entry which is preliminary data.</text>
</comment>
<dbReference type="Pfam" id="PF07978">
    <property type="entry name" value="NIPSNAP"/>
    <property type="match status" value="2"/>
</dbReference>
<dbReference type="Proteomes" id="UP000239899">
    <property type="component" value="Unassembled WGS sequence"/>
</dbReference>
<protein>
    <submittedName>
        <fullName evidence="3">NIPSNAP-related (ISS)</fullName>
    </submittedName>
</protein>
<dbReference type="SUPFAM" id="SSF54909">
    <property type="entry name" value="Dimeric alpha+beta barrel"/>
    <property type="match status" value="2"/>
</dbReference>